<dbReference type="EMBL" id="CAJVQB010024916">
    <property type="protein sequence ID" value="CAG8805163.1"/>
    <property type="molecule type" value="Genomic_DNA"/>
</dbReference>
<dbReference type="PANTHER" id="PTHR35385">
    <property type="entry name" value="PROTEIN B, PUTATIVE-RELATED-RELATED"/>
    <property type="match status" value="1"/>
</dbReference>
<keyword evidence="4" id="KW-1185">Reference proteome</keyword>
<evidence type="ECO:0000313" key="4">
    <source>
        <dbReference type="Proteomes" id="UP000789901"/>
    </source>
</evidence>
<proteinExistence type="predicted"/>
<reference evidence="3 4" key="1">
    <citation type="submission" date="2021-06" db="EMBL/GenBank/DDBJ databases">
        <authorList>
            <person name="Kallberg Y."/>
            <person name="Tangrot J."/>
            <person name="Rosling A."/>
        </authorList>
    </citation>
    <scope>NUCLEOTIDE SEQUENCE [LARGE SCALE GENOMIC DNA]</scope>
    <source>
        <strain evidence="3 4">120-4 pot B 10/14</strain>
    </source>
</reference>
<sequence length="411" mass="47267">AFVNINSIEKAREWFIEFQLWSKTTMPKMKGFEIKGKRLLFRELQHCIHSNKVKEKQGYQFMHNHVINSASSLSFWRVDNRVCEKFINLFQNGHSLALALHVFEDELYLNTTNEQKLLEILADRAYNPGHNGKSIFECLDSIILEYNNSARIYEKISQAQEICYMDASASFDPLNTSITLLYTSCAAGTLLLGLFLTSDEQEITIEKVLPLHGNNTNNYIEQGFGIIKDIIFTRVQAYNPTQIFQVLCIAKRFFCPGWKTINPNTIQKMNIDNKYLVPSTNENNNTNYIVNSEIGVCSCPVGMSGALCKHQRAVAAKFHISIFNFIPSLTPNDRAIYAYIALGYINQDRSFYALLHAWPTLQNQEILCTRDKVEILNDLSRAEWNDEIIETNNSNFILFLEEIRSDYQNAD</sequence>
<feature type="non-terminal residue" evidence="3">
    <location>
        <position position="1"/>
    </location>
</feature>
<dbReference type="PANTHER" id="PTHR35385:SF2">
    <property type="entry name" value="PROTEIN B, PUTATIVE-RELATED"/>
    <property type="match status" value="1"/>
</dbReference>
<accession>A0ABN7VXE7</accession>
<comment type="caution">
    <text evidence="3">The sequence shown here is derived from an EMBL/GenBank/DDBJ whole genome shotgun (WGS) entry which is preliminary data.</text>
</comment>
<gene>
    <name evidence="3" type="ORF">GMARGA_LOCUS24029</name>
</gene>
<keyword evidence="1" id="KW-0479">Metal-binding</keyword>
<name>A0ABN7VXE7_GIGMA</name>
<evidence type="ECO:0000256" key="1">
    <source>
        <dbReference type="PROSITE-ProRule" id="PRU00325"/>
    </source>
</evidence>
<dbReference type="PROSITE" id="PS50966">
    <property type="entry name" value="ZF_SWIM"/>
    <property type="match status" value="1"/>
</dbReference>
<dbReference type="Proteomes" id="UP000789901">
    <property type="component" value="Unassembled WGS sequence"/>
</dbReference>
<keyword evidence="1" id="KW-0863">Zinc-finger</keyword>
<dbReference type="InterPro" id="IPR007527">
    <property type="entry name" value="Znf_SWIM"/>
</dbReference>
<protein>
    <submittedName>
        <fullName evidence="3">37855_t:CDS:1</fullName>
    </submittedName>
</protein>
<evidence type="ECO:0000259" key="2">
    <source>
        <dbReference type="PROSITE" id="PS50966"/>
    </source>
</evidence>
<feature type="domain" description="SWIM-type" evidence="2">
    <location>
        <begin position="288"/>
        <end position="319"/>
    </location>
</feature>
<evidence type="ECO:0000313" key="3">
    <source>
        <dbReference type="EMBL" id="CAG8805163.1"/>
    </source>
</evidence>
<organism evidence="3 4">
    <name type="scientific">Gigaspora margarita</name>
    <dbReference type="NCBI Taxonomy" id="4874"/>
    <lineage>
        <taxon>Eukaryota</taxon>
        <taxon>Fungi</taxon>
        <taxon>Fungi incertae sedis</taxon>
        <taxon>Mucoromycota</taxon>
        <taxon>Glomeromycotina</taxon>
        <taxon>Glomeromycetes</taxon>
        <taxon>Diversisporales</taxon>
        <taxon>Gigasporaceae</taxon>
        <taxon>Gigaspora</taxon>
    </lineage>
</organism>
<keyword evidence="1" id="KW-0862">Zinc</keyword>